<evidence type="ECO:0000256" key="6">
    <source>
        <dbReference type="ARBA" id="ARBA00022989"/>
    </source>
</evidence>
<feature type="transmembrane region" description="Helical" evidence="12">
    <location>
        <begin position="3593"/>
        <end position="3611"/>
    </location>
</feature>
<dbReference type="InterPro" id="IPR016024">
    <property type="entry name" value="ARM-type_fold"/>
</dbReference>
<feature type="domain" description="SecA family profile" evidence="15">
    <location>
        <begin position="1515"/>
        <end position="2310"/>
    </location>
</feature>
<evidence type="ECO:0000256" key="9">
    <source>
        <dbReference type="PIRSR" id="PIRSR603915-2"/>
    </source>
</evidence>
<keyword evidence="4" id="KW-0732">Signal</keyword>
<dbReference type="SUPFAM" id="SSF48371">
    <property type="entry name" value="ARM repeat"/>
    <property type="match status" value="2"/>
</dbReference>
<protein>
    <recommendedName>
        <fullName evidence="18">Protein translocase subunit SecA</fullName>
    </recommendedName>
</protein>
<keyword evidence="5" id="KW-0677">Repeat</keyword>
<feature type="transmembrane region" description="Helical" evidence="12">
    <location>
        <begin position="3385"/>
        <end position="3403"/>
    </location>
</feature>
<dbReference type="PROSITE" id="PS51196">
    <property type="entry name" value="SECA_MOTOR_DEAD"/>
    <property type="match status" value="1"/>
</dbReference>
<feature type="repeat" description="NHL" evidence="11">
    <location>
        <begin position="2168"/>
        <end position="2207"/>
    </location>
</feature>
<evidence type="ECO:0000256" key="2">
    <source>
        <dbReference type="ARBA" id="ARBA00007200"/>
    </source>
</evidence>
<keyword evidence="3 12" id="KW-0812">Transmembrane</keyword>
<dbReference type="EMBL" id="CAJNOJ010000323">
    <property type="protein sequence ID" value="CAF1398854.1"/>
    <property type="molecule type" value="Genomic_DNA"/>
</dbReference>
<name>A0A815L2X2_ADIRI</name>
<dbReference type="PROSITE" id="PS51125">
    <property type="entry name" value="NHL"/>
    <property type="match status" value="2"/>
</dbReference>
<dbReference type="InterPro" id="IPR046791">
    <property type="entry name" value="Polycystin_dom"/>
</dbReference>
<feature type="transmembrane region" description="Helical" evidence="12">
    <location>
        <begin position="4040"/>
        <end position="4064"/>
    </location>
</feature>
<dbReference type="GO" id="GO:0017038">
    <property type="term" value="P:protein import"/>
    <property type="evidence" value="ECO:0007669"/>
    <property type="project" value="InterPro"/>
</dbReference>
<comment type="subcellular location">
    <subcellularLocation>
        <location evidence="1">Membrane</location>
        <topology evidence="1">Multi-pass membrane protein</topology>
    </subcellularLocation>
</comment>
<dbReference type="InterPro" id="IPR027417">
    <property type="entry name" value="P-loop_NTPase"/>
</dbReference>
<keyword evidence="6 12" id="KW-1133">Transmembrane helix</keyword>
<sequence length="4338" mass="501728">MENNKNVFFDNVDEIILSFLTHHLASLADPDTCQQIICAVKSGEELQYNLLYQIQTLAGNNDDVEGSLCAKHILYAYATWHSSFIEPTYFADLSELLKSADSTMRQCILWAFASTMPCTTILIPTIIECLYEYLHDSALQWIVLFIFRKMSENDEYIQLVSDDRWMSIISLSNDLELKEQARITVIHTMLNICRKRKQLADHIKLELEKIIISDSTTKKFLVVATKTLYKIVINGARVSSSTLDRLYELAANRDNSIIECVQELLEFLGDERNVSKVVLHSLSSDVKRELVVTRNTLIVHSQENVIAPLTDSVNFDHLLDTVVDFDCTSHIEIRPTLIETGDNQAWHRRTVSEINHLGLLAKQGSLKSQDFHYLSDKMDNGWRWLSITRRTTMQKLVATAFLDATNAGQTLPEHAIDVMIDKLLSTEYELGLICAECLLVVTRRDGSLQPRHIEKIERKLDECRNYQVGFVKEKIIELYALCVKNGHHVTLNLESIEDNLISNETSDKVSYLYFKAAAVGKRIFSPKHMKILCDMAKLKDRSLMTRRNCLGALQYSIKNMERKCSLKPELIDRLGEILQDANDDLRQSTAVTLCLIGNDENSRLPNRILEGLTVMLQCEDQKLVCNILSIYMKLVKAKERLSTEILDKLVNVFFRPDNDFLLRQQTIWILKYVVDNDQDLPSPVLKAIEVCLDDSESHIRNTAGLAFIQYWHKKVKKQHLLTTETEAIPQVVKLLKIAVVYQGHILLERTIAHLGCLLFGKSHLSNIAILLQLADRNQPLPSDIIHLLRQHYCADVLRYSNVSISKEKAANELLTMTSTGQHMPGSVVETLFKLLNSSQLRSSLLTIFVNIIDNGQRFEHHRIDFFWRILRRSEEESLINLMKIFTHLSRQNYLISDEIVRYLSNFLDKPLVSVYVVEIYQHLIEHHKSLDRHIVQKILRCSNSNALLAVEQNLQHRLIMCSKTIAHRWPEEINQADLPSLLDLYSSSPTISQDIYSIIEALLRNGLILIPDVVEKLKHLLNHCDNAEILSTVSKILVCAQSIKQVVHIEEDESFVQDLNKFSHALYTDDVNLKIEAANTISQRRLLSTQILSAIFTTLRDETINAITIPLLFQASVTLPSSVLDDLLYVMISSEHYLQLFFAYEQDWNQVESVATMLQSSNQADVSRALQIFQGMLALDQRIPCEVFLACAWLLSIHKDLTSGILIEALKHDIEMDADVYEAIQDVFLVYQSKQMFKLIQILTQKKIVLQLETLEILSKQITISESVLALEGAARNQLLPKEILSCLISQLSKESSLRTLSVLRYQMLQGAVEDLLEYLTKLRFPAIVDDEKLSQLKTFDQYLGTLHTLLFINYFDSTVFDLTPEQWSRECLCVELLTGCANNEPDEIVGLYHHLTLLEQYKEYDLYDDERDLILQELIQKQRTYSLSLSHINQILICLQTLTDHSLEILQSDDTNWFINLRRFFIQGKLDECLCNAIYSRVTINHLADRIAKQDVISADMIEIFLRSVQQPEHIITYLDMIEKHQITNTELTQLFSNVSNTKDFISLVREIELTVVNRLLVRQWHGPQAQLISARGYLHRLLELGWMLDKLIGMLSYVRTEADSCQSLAHFVDSLKTICQYKMKDDIVAILIILDRNHDSGRLLQVLTGEGKSTIVSILTVIKAIQGKRVDIVTSSITLAKRDVNQWKSFYEMFNLTAAHNNDETNYVEGFKCCYKANIVYGTASQFQFDILRDEFSLLKTRADRPFDLVIIDEVDSMLIDETNATARLADHLPGMEWLNPLLCQIWQIINKFSDPISNRDQILKTARYFIYNSKTQLKYPAHLSDFVSSSLPLWIDHGIQAKVEYRLDYQYIIKKDEMGTLRIMPIDYSNTGVIQCHTTWSDDLHQFLQIKHGLKMTPLTVTTNYMSNYDLFTRYKNEIYGFSGTLGSPDAQAPLSKIYQVDNIVIPPCKPKRHYQLETVLPSTDEDWLNTIVQNTIDHVNKRRAVLVICETRIDAKTIFKELQRQQPTTLSFNQPKFCLGAVWNKSAITFADQNIIGTHPHALFINTNNTIYSINRSTKQILIWANQSSNPTKNISGNFINSFSIFVTNVGDIFIDNGQSNKQVKQWIQRNESFITVMSVDSQCYGLFVDQNNSLYCSMSNQQKVVKRWLNDVDLKPKLVAGNGTNGSALNQLSYPRGIFVDVNFDLYVADLENNRIQQFEVGQLNGKTRVGNGSSSVTITLDRPSGIVLDAQKYLFIVEHGGDRIIREDANGFRCLVGCDGKGSQSRQLSGPNTLSFDIDGNIYVSDWGNHRIQKFNFEKTSCQNSSFIETTKKMQQNEMTTIENILQSQQTIKEETTEFSTTMNQISTNFPKSEKKCSNVEIDFIPHSTFSSPIQIRRNRDFYILSKIRFECSKSFQMKSQWKVRNCTKNCTDELLFDSIDFTRTDLYIPSTTFPYGIYEFTLHIQLKDYLHIRSSKSIYIQINPTGITANLVPLGTSMITSGYEEDLYLNPGNYSNDLDGFEFNSTDWIYRYYCRIYGTYKIQSEFTTNAQSSNDSSDLSCLFNSSKYEFVGRRFPKESSIRIFSNSFQLNETYQFMVLMNNRRNVTIYASGFVLVQIKDLQRPMIIIGCVISTLCSSNLEYQLINPTTQVALYSFCYRNCRSNEIIQWNIYYPSQNSTHWILFSLRNSSWFYGQTTKNFTSTNDLFLIHPEIIYWRYEVVYSFADEISVSALNFKINSKPSNGTCSIDRINGTIETLFQIKCLDWQIEDNIKDYSLFYWSKDPTKRTIVAFSPISNFTVRFPAGNFHLLVQIRDLMNSITEFNISSTISVTSQETKGLLVELHENHDQNSIGQIISSISQQFNQMANENREKAIQNGISSTQISVSSLGQNRTSPNDFLSNQSAMKEFNEQMNFQAEFRENLSEFIRNIRPMTIESMKLQLSTLIQLTETTNQLTRQTLKCSQLSKDLHSLSNKVPYEDIQMTGQQLLQCSANILTGVNGVLQQRTNLLKSDFQSSTKMPDDYDTNLDSDWSNLKLFVDENDFSMEKINENRNRFYQEKFAKEMIEKVDEMISLVTSSFNIHLNLGQKMIIDTPETFVSFESVSIESISNKSMKQVGGAEIHLPSNVTSSLQNNSPVLLLRSMMERLAIYDTNSNTNLSTMISLTILDRNGNEIPFETTKQNPIRLVIQRDPNVVIPPMIYHNVSTFNSSYHNQTFHYHFVNISSSLPISIHLEFEPIDVNLSYLLIYKFDQIPRLNRSMNEIDGWKLFCSSLGNSPLFVDNQQTIGHQTFIFGLRELTSFESNEFCSNGTLPIPTDPVHFTSDYQTRVYISGCYYLNKQNQWKSDGLIVGSKTNHYETECFSTHLTKFASGFVILPEMIDWNYVFNSADFHKNKTIYLTVITVTLIYITLMIYARKYDKKDFEKLGVTPLSDNRSSDNYFYQLIVFTGHRKDSGTKSKVHFVLYGESEKTRIRTFDDPQREIFQRDGIDSFIMRVPKSLGLLNCLHIWHDNSGKDSFASWFLKYIIIRDLQTMETFHFISQRWFAVEKDDGKIERVFPIANEEEKKKFLFLLSKKAFHNFSDEHLWFSIFARPPSNQFSRVQRCTCCFVLLFISMLSNIMYYDLSNEAQVKKATSLSFGTFSITSDQVLIGIVSELISLIPSILLIQMFRRLQSRHNRIKSTCEENKKKRSLTFPWWCLFVAYGISLLLVIISIFFIIARGIEFGDVKSQRWLVSVLSSFFSSILLTEPIKILSLGIFFAFVCRKSRNEDEEAKEYFDENQFMLSKGEENLHSSIEILPSTRPNRLTPNEIACARQIRLRELQMWNIIREILFSICFLSLLFVIVYSNHNENASFQVRHLRKSFPVEISSVNEYWEWLEEDFVGKIRAHKWYNGKNVEYLRGHLNDTSNRLLGWALMKQSRIRTQLCPKRIKLHSICRNDLSLSNEEKRSFSPGWFEHSTSLFSSSISQSFQYKSKDRGYIYEFRGSMKDLRGNLSELHRFQWIDQQTRQIQIQMSLYNPNVNLFTFVKLQTQFDSTGNIDFQSRFEPIHFYAFTSFSQLICTIIYLLLILYMIFNEIRSIVNFKWKYLLKFWSTIDLGLIICSISSIGIYFFRYKTGKEIGKLFRESQGDIYINLEESVYFNDLLNYFYGFCCFFGTIKLLHLCRFNRRLSLFAETLRLSTKEFVSFSLMFSILFISFLCLFYLLFLSKIQSCSTLFDTSQMLFEMILMKFDSDELSRAGTFLGPFSLTLFILLVVFICLSIFLSIINDNFRLAREKVIEDPEVFSYIIKKFLQWTGIRKRPEWEIQEEKDQQMRERYFHTTDTLRLRTNQLANQINRMYFNQRTTSV</sequence>
<feature type="transmembrane region" description="Helical" evidence="12">
    <location>
        <begin position="4236"/>
        <end position="4257"/>
    </location>
</feature>
<dbReference type="Pfam" id="PF20519">
    <property type="entry name" value="Polycystin_dom"/>
    <property type="match status" value="1"/>
</dbReference>
<evidence type="ECO:0000256" key="4">
    <source>
        <dbReference type="ARBA" id="ARBA00022729"/>
    </source>
</evidence>
<feature type="domain" description="PLAT" evidence="13">
    <location>
        <begin position="3428"/>
        <end position="3547"/>
    </location>
</feature>
<dbReference type="PRINTS" id="PR01433">
    <property type="entry name" value="POLYCYSTIN2"/>
</dbReference>
<evidence type="ECO:0000256" key="5">
    <source>
        <dbReference type="ARBA" id="ARBA00022737"/>
    </source>
</evidence>
<evidence type="ECO:0000313" key="16">
    <source>
        <dbReference type="EMBL" id="CAF1398854.1"/>
    </source>
</evidence>
<dbReference type="InterPro" id="IPR011042">
    <property type="entry name" value="6-blade_b-propeller_TolB-like"/>
</dbReference>
<accession>A0A815L2X2</accession>
<dbReference type="PANTHER" id="PTHR10877">
    <property type="entry name" value="POLYCYSTIN FAMILY MEMBER"/>
    <property type="match status" value="1"/>
</dbReference>
<evidence type="ECO:0000256" key="10">
    <source>
        <dbReference type="PROSITE-ProRule" id="PRU00152"/>
    </source>
</evidence>
<dbReference type="GO" id="GO:0016020">
    <property type="term" value="C:membrane"/>
    <property type="evidence" value="ECO:0007669"/>
    <property type="project" value="UniProtKB-SubCell"/>
</dbReference>
<dbReference type="InterPro" id="IPR001024">
    <property type="entry name" value="PLAT/LH2_dom"/>
</dbReference>
<dbReference type="InterPro" id="IPR051223">
    <property type="entry name" value="Polycystin"/>
</dbReference>
<dbReference type="Pfam" id="PF08016">
    <property type="entry name" value="PKD_channel"/>
    <property type="match status" value="1"/>
</dbReference>
<dbReference type="Gene3D" id="2.120.10.30">
    <property type="entry name" value="TolB, C-terminal domain"/>
    <property type="match status" value="1"/>
</dbReference>
<organism evidence="16 17">
    <name type="scientific">Adineta ricciae</name>
    <name type="common">Rotifer</name>
    <dbReference type="NCBI Taxonomy" id="249248"/>
    <lineage>
        <taxon>Eukaryota</taxon>
        <taxon>Metazoa</taxon>
        <taxon>Spiralia</taxon>
        <taxon>Gnathifera</taxon>
        <taxon>Rotifera</taxon>
        <taxon>Eurotatoria</taxon>
        <taxon>Bdelloidea</taxon>
        <taxon>Adinetida</taxon>
        <taxon>Adinetidae</taxon>
        <taxon>Adineta</taxon>
    </lineage>
</organism>
<dbReference type="InterPro" id="IPR014018">
    <property type="entry name" value="SecA_motor_DEAD"/>
</dbReference>
<dbReference type="Pfam" id="PF07517">
    <property type="entry name" value="SecA_DEAD"/>
    <property type="match status" value="1"/>
</dbReference>
<dbReference type="OrthoDB" id="444119at2759"/>
<evidence type="ECO:0000256" key="12">
    <source>
        <dbReference type="SAM" id="Phobius"/>
    </source>
</evidence>
<dbReference type="SUPFAM" id="SSF52540">
    <property type="entry name" value="P-loop containing nucleoside triphosphate hydrolases"/>
    <property type="match status" value="1"/>
</dbReference>
<dbReference type="InterPro" id="IPR011989">
    <property type="entry name" value="ARM-like"/>
</dbReference>
<dbReference type="PROSITE" id="PS50095">
    <property type="entry name" value="PLAT"/>
    <property type="match status" value="1"/>
</dbReference>
<feature type="disulfide bond" evidence="9">
    <location>
        <begin position="3916"/>
        <end position="3926"/>
    </location>
</feature>
<keyword evidence="8" id="KW-0325">Glycoprotein</keyword>
<feature type="transmembrane region" description="Helical" evidence="12">
    <location>
        <begin position="3816"/>
        <end position="3835"/>
    </location>
</feature>
<feature type="transmembrane region" description="Helical" evidence="12">
    <location>
        <begin position="4134"/>
        <end position="4153"/>
    </location>
</feature>
<dbReference type="Proteomes" id="UP000663852">
    <property type="component" value="Unassembled WGS sequence"/>
</dbReference>
<evidence type="ECO:0000256" key="3">
    <source>
        <dbReference type="ARBA" id="ARBA00022692"/>
    </source>
</evidence>
<comment type="caution">
    <text evidence="10">Lacks conserved residue(s) required for the propagation of feature annotation.</text>
</comment>
<dbReference type="InterPro" id="IPR014001">
    <property type="entry name" value="Helicase_ATP-bd"/>
</dbReference>
<dbReference type="InterPro" id="IPR036392">
    <property type="entry name" value="PLAT/LH2_dom_sf"/>
</dbReference>
<gene>
    <name evidence="16" type="ORF">EDS130_LOCUS35887</name>
</gene>
<evidence type="ECO:0000256" key="1">
    <source>
        <dbReference type="ARBA" id="ARBA00004141"/>
    </source>
</evidence>
<dbReference type="PROSITE" id="PS51192">
    <property type="entry name" value="HELICASE_ATP_BIND_1"/>
    <property type="match status" value="1"/>
</dbReference>
<dbReference type="GO" id="GO:0050982">
    <property type="term" value="P:detection of mechanical stimulus"/>
    <property type="evidence" value="ECO:0007669"/>
    <property type="project" value="TreeGrafter"/>
</dbReference>
<dbReference type="InterPro" id="IPR001258">
    <property type="entry name" value="NHL_repeat"/>
</dbReference>
<dbReference type="GO" id="GO:0005262">
    <property type="term" value="F:calcium channel activity"/>
    <property type="evidence" value="ECO:0007669"/>
    <property type="project" value="TreeGrafter"/>
</dbReference>
<evidence type="ECO:0000259" key="15">
    <source>
        <dbReference type="PROSITE" id="PS51196"/>
    </source>
</evidence>
<comment type="caution">
    <text evidence="16">The sequence shown here is derived from an EMBL/GenBank/DDBJ whole genome shotgun (WGS) entry which is preliminary data.</text>
</comment>
<dbReference type="InterPro" id="IPR013122">
    <property type="entry name" value="PKD1_2_channel"/>
</dbReference>
<feature type="domain" description="Helicase ATP-binding" evidence="14">
    <location>
        <begin position="1635"/>
        <end position="1809"/>
    </location>
</feature>
<keyword evidence="7 12" id="KW-0472">Membrane</keyword>
<dbReference type="CDD" id="cd05819">
    <property type="entry name" value="NHL"/>
    <property type="match status" value="1"/>
</dbReference>
<evidence type="ECO:0000256" key="8">
    <source>
        <dbReference type="ARBA" id="ARBA00023180"/>
    </source>
</evidence>
<dbReference type="Pfam" id="PF01477">
    <property type="entry name" value="PLAT"/>
    <property type="match status" value="1"/>
</dbReference>
<dbReference type="InterPro" id="IPR003915">
    <property type="entry name" value="PKD_2"/>
</dbReference>
<evidence type="ECO:0000259" key="14">
    <source>
        <dbReference type="PROSITE" id="PS51192"/>
    </source>
</evidence>
<feature type="transmembrane region" description="Helical" evidence="12">
    <location>
        <begin position="3728"/>
        <end position="3751"/>
    </location>
</feature>
<feature type="transmembrane region" description="Helical" evidence="12">
    <location>
        <begin position="3685"/>
        <end position="3708"/>
    </location>
</feature>
<evidence type="ECO:0000256" key="11">
    <source>
        <dbReference type="PROSITE-ProRule" id="PRU00504"/>
    </source>
</evidence>
<dbReference type="Pfam" id="PF02010">
    <property type="entry name" value="REJ"/>
    <property type="match status" value="1"/>
</dbReference>
<dbReference type="GO" id="GO:0005509">
    <property type="term" value="F:calcium ion binding"/>
    <property type="evidence" value="ECO:0007669"/>
    <property type="project" value="InterPro"/>
</dbReference>
<dbReference type="GO" id="GO:0005524">
    <property type="term" value="F:ATP binding"/>
    <property type="evidence" value="ECO:0007669"/>
    <property type="project" value="InterPro"/>
</dbReference>
<dbReference type="SUPFAM" id="SSF101898">
    <property type="entry name" value="NHL repeat"/>
    <property type="match status" value="1"/>
</dbReference>
<dbReference type="Gene3D" id="2.60.60.20">
    <property type="entry name" value="PLAT/LH2 domain"/>
    <property type="match status" value="1"/>
</dbReference>
<feature type="transmembrane region" description="Helical" evidence="12">
    <location>
        <begin position="3637"/>
        <end position="3658"/>
    </location>
</feature>
<feature type="repeat" description="NHL" evidence="11">
    <location>
        <begin position="2264"/>
        <end position="2304"/>
    </location>
</feature>
<proteinExistence type="inferred from homology"/>
<dbReference type="SMART" id="SM00308">
    <property type="entry name" value="LH2"/>
    <property type="match status" value="1"/>
</dbReference>
<dbReference type="SUPFAM" id="SSF49723">
    <property type="entry name" value="Lipase/lipooxygenase domain (PLAT/LH2 domain)"/>
    <property type="match status" value="1"/>
</dbReference>
<evidence type="ECO:0000256" key="7">
    <source>
        <dbReference type="ARBA" id="ARBA00023136"/>
    </source>
</evidence>
<dbReference type="PANTHER" id="PTHR10877:SF150">
    <property type="entry name" value="REJ DOMAIN-CONTAINING PROTEIN"/>
    <property type="match status" value="1"/>
</dbReference>
<evidence type="ECO:0000259" key="13">
    <source>
        <dbReference type="PROSITE" id="PS50095"/>
    </source>
</evidence>
<dbReference type="InterPro" id="IPR002859">
    <property type="entry name" value="PKD/REJ-like"/>
</dbReference>
<comment type="similarity">
    <text evidence="2">Belongs to the polycystin family.</text>
</comment>
<dbReference type="Gene3D" id="3.40.50.300">
    <property type="entry name" value="P-loop containing nucleotide triphosphate hydrolases"/>
    <property type="match status" value="1"/>
</dbReference>
<evidence type="ECO:0000313" key="17">
    <source>
        <dbReference type="Proteomes" id="UP000663852"/>
    </source>
</evidence>
<feature type="transmembrane region" description="Helical" evidence="12">
    <location>
        <begin position="4174"/>
        <end position="4196"/>
    </location>
</feature>
<evidence type="ECO:0008006" key="18">
    <source>
        <dbReference type="Google" id="ProtNLM"/>
    </source>
</evidence>
<reference evidence="16" key="1">
    <citation type="submission" date="2021-02" db="EMBL/GenBank/DDBJ databases">
        <authorList>
            <person name="Nowell W R."/>
        </authorList>
    </citation>
    <scope>NUCLEOTIDE SEQUENCE</scope>
</reference>
<dbReference type="Gene3D" id="1.25.10.10">
    <property type="entry name" value="Leucine-rich Repeat Variant"/>
    <property type="match status" value="1"/>
</dbReference>
<feature type="transmembrane region" description="Helical" evidence="12">
    <location>
        <begin position="4085"/>
        <end position="4102"/>
    </location>
</feature>
<dbReference type="Gene3D" id="3.90.1440.10">
    <property type="entry name" value="SecA, preprotein cross-linking domain"/>
    <property type="match status" value="1"/>
</dbReference>
<dbReference type="FunFam" id="2.60.60.20:FF:000022">
    <property type="entry name" value="Uncharacterized protein"/>
    <property type="match status" value="1"/>
</dbReference>
<dbReference type="Pfam" id="PF01436">
    <property type="entry name" value="NHL"/>
    <property type="match status" value="1"/>
</dbReference>
<dbReference type="InterPro" id="IPR011115">
    <property type="entry name" value="SecA_DEAD"/>
</dbReference>
<dbReference type="SMART" id="SM00957">
    <property type="entry name" value="SecA_DEAD"/>
    <property type="match status" value="1"/>
</dbReference>